<dbReference type="Proteomes" id="UP001055219">
    <property type="component" value="Unassembled WGS sequence"/>
</dbReference>
<dbReference type="EMBL" id="JAGIXG020000063">
    <property type="protein sequence ID" value="KAI6778660.1"/>
    <property type="molecule type" value="Genomic_DNA"/>
</dbReference>
<feature type="transmembrane region" description="Helical" evidence="5">
    <location>
        <begin position="389"/>
        <end position="408"/>
    </location>
</feature>
<feature type="transmembrane region" description="Helical" evidence="5">
    <location>
        <begin position="236"/>
        <end position="257"/>
    </location>
</feature>
<keyword evidence="4 5" id="KW-0472">Membrane</keyword>
<dbReference type="SUPFAM" id="SSF103473">
    <property type="entry name" value="MFS general substrate transporter"/>
    <property type="match status" value="1"/>
</dbReference>
<dbReference type="Gene3D" id="1.20.1250.20">
    <property type="entry name" value="MFS general substrate transporter like domains"/>
    <property type="match status" value="1"/>
</dbReference>
<feature type="transmembrane region" description="Helical" evidence="5">
    <location>
        <begin position="91"/>
        <end position="111"/>
    </location>
</feature>
<evidence type="ECO:0000256" key="5">
    <source>
        <dbReference type="SAM" id="Phobius"/>
    </source>
</evidence>
<sequence>MSLAQHVTQAVGFDYEGPAASHAGDDQDNERQSLLWAPAPHSEAGVEESNEQNLMPEWRELSYAPLDLKLDEPLERNAAYKVTNTRRIAQVIAGIIVNWLASGIVFGFAALKPVLVAEGVYADLCTSEELIIHHDKVILPCPQQNIRLNLFFVVASITANVGSLLAGATLDRYGRRLCWIMASFLLAIGTLLMACSFAISDFDGYIAGNVFLALGGTYVFVSSFELANAFPKHSGLVVALVTGAFDASAAVFLFYRMAYDKTDGGFSPAKFFFCYLVVPLLILLLELSLMPPHPYHTIPELETKIEKAQDPMRDIHESDEDIEDNNELERVRSIRADKRHAKLDQLEDIVGDADERDERIKLEEERQEASRVWGVLHGMPFNRQMRTPWYLLILALTVTQMFRMNYFIATIQSQYVYMLKDEETATQINHFFDAALPIGGIAATPFIGLILNRLSVASIAGLLTAFIISIGALNCLPFVWAGYSTVILFVLFRPLYYSAISDYAAKVFGFASFGRIYGTVVCISGLSNFAQTAIDALVFGPLHGNPVPVNIGLGACGAIVGLALTTYVAIKGRVFHQEKERQRLMSVSEAGGYGTTA</sequence>
<accession>A0A9P9XVS6</accession>
<evidence type="ECO:0000256" key="4">
    <source>
        <dbReference type="ARBA" id="ARBA00023136"/>
    </source>
</evidence>
<reference evidence="6" key="1">
    <citation type="journal article" date="2021" name="J Fungi (Basel)">
        <title>Genomic and Metabolomic Analyses of the Marine Fungus Emericellopsis cladophorae: Insights into Saltwater Adaptability Mechanisms and Its Biosynthetic Potential.</title>
        <authorList>
            <person name="Goncalves M.F.M."/>
            <person name="Hilario S."/>
            <person name="Van de Peer Y."/>
            <person name="Esteves A.C."/>
            <person name="Alves A."/>
        </authorList>
    </citation>
    <scope>NUCLEOTIDE SEQUENCE</scope>
    <source>
        <strain evidence="6">MUM 19.33</strain>
    </source>
</reference>
<feature type="transmembrane region" description="Helical" evidence="5">
    <location>
        <begin position="428"/>
        <end position="447"/>
    </location>
</feature>
<feature type="transmembrane region" description="Helical" evidence="5">
    <location>
        <begin position="478"/>
        <end position="496"/>
    </location>
</feature>
<feature type="transmembrane region" description="Helical" evidence="5">
    <location>
        <begin position="269"/>
        <end position="289"/>
    </location>
</feature>
<dbReference type="PANTHER" id="PTHR20772:SF4">
    <property type="entry name" value="HYPOTHETICAL AMINO ACID TRANSPORTER (EUROFUNG)"/>
    <property type="match status" value="1"/>
</dbReference>
<evidence type="ECO:0000256" key="3">
    <source>
        <dbReference type="ARBA" id="ARBA00022989"/>
    </source>
</evidence>
<gene>
    <name evidence="6" type="ORF">J7T54_002928</name>
</gene>
<dbReference type="InterPro" id="IPR036259">
    <property type="entry name" value="MFS_trans_sf"/>
</dbReference>
<reference evidence="6" key="2">
    <citation type="submission" date="2022-07" db="EMBL/GenBank/DDBJ databases">
        <authorList>
            <person name="Goncalves M.F.M."/>
            <person name="Hilario S."/>
            <person name="Van De Peer Y."/>
            <person name="Esteves A.C."/>
            <person name="Alves A."/>
        </authorList>
    </citation>
    <scope>NUCLEOTIDE SEQUENCE</scope>
    <source>
        <strain evidence="6">MUM 19.33</strain>
    </source>
</reference>
<feature type="transmembrane region" description="Helical" evidence="5">
    <location>
        <begin position="454"/>
        <end position="472"/>
    </location>
</feature>
<dbReference type="InterPro" id="IPR011701">
    <property type="entry name" value="MFS"/>
</dbReference>
<dbReference type="OrthoDB" id="330047at2759"/>
<name>A0A9P9XVS6_9HYPO</name>
<dbReference type="Pfam" id="PF07690">
    <property type="entry name" value="MFS_1"/>
    <property type="match status" value="1"/>
</dbReference>
<dbReference type="AlphaFoldDB" id="A0A9P9XVS6"/>
<dbReference type="PANTHER" id="PTHR20772">
    <property type="entry name" value="PROTEIN FMP42"/>
    <property type="match status" value="1"/>
</dbReference>
<evidence type="ECO:0000313" key="6">
    <source>
        <dbReference type="EMBL" id="KAI6778660.1"/>
    </source>
</evidence>
<dbReference type="GeneID" id="75829434"/>
<feature type="transmembrane region" description="Helical" evidence="5">
    <location>
        <begin position="549"/>
        <end position="570"/>
    </location>
</feature>
<comment type="subcellular location">
    <subcellularLocation>
        <location evidence="1">Membrane</location>
        <topology evidence="1">Multi-pass membrane protein</topology>
    </subcellularLocation>
</comment>
<keyword evidence="7" id="KW-1185">Reference proteome</keyword>
<dbReference type="InterPro" id="IPR052599">
    <property type="entry name" value="SLC43A_AATransporter"/>
</dbReference>
<comment type="caution">
    <text evidence="6">The sequence shown here is derived from an EMBL/GenBank/DDBJ whole genome shotgun (WGS) entry which is preliminary data.</text>
</comment>
<evidence type="ECO:0000256" key="1">
    <source>
        <dbReference type="ARBA" id="ARBA00004141"/>
    </source>
</evidence>
<feature type="transmembrane region" description="Helical" evidence="5">
    <location>
        <begin position="150"/>
        <end position="170"/>
    </location>
</feature>
<dbReference type="RefSeq" id="XP_051359516.1">
    <property type="nucleotide sequence ID" value="XM_051509527.1"/>
</dbReference>
<dbReference type="GO" id="GO:0022857">
    <property type="term" value="F:transmembrane transporter activity"/>
    <property type="evidence" value="ECO:0007669"/>
    <property type="project" value="InterPro"/>
</dbReference>
<feature type="transmembrane region" description="Helical" evidence="5">
    <location>
        <begin position="205"/>
        <end position="224"/>
    </location>
</feature>
<proteinExistence type="predicted"/>
<dbReference type="GO" id="GO:0000329">
    <property type="term" value="C:fungal-type vacuole membrane"/>
    <property type="evidence" value="ECO:0007669"/>
    <property type="project" value="TreeGrafter"/>
</dbReference>
<dbReference type="InterPro" id="IPR005829">
    <property type="entry name" value="Sugar_transporter_CS"/>
</dbReference>
<feature type="transmembrane region" description="Helical" evidence="5">
    <location>
        <begin position="508"/>
        <end position="529"/>
    </location>
</feature>
<feature type="transmembrane region" description="Helical" evidence="5">
    <location>
        <begin position="177"/>
        <end position="199"/>
    </location>
</feature>
<evidence type="ECO:0000313" key="7">
    <source>
        <dbReference type="Proteomes" id="UP001055219"/>
    </source>
</evidence>
<protein>
    <submittedName>
        <fullName evidence="6">Major facilitator superfamily transporter</fullName>
    </submittedName>
</protein>
<dbReference type="PROSITE" id="PS00216">
    <property type="entry name" value="SUGAR_TRANSPORT_1"/>
    <property type="match status" value="1"/>
</dbReference>
<evidence type="ECO:0000256" key="2">
    <source>
        <dbReference type="ARBA" id="ARBA00022692"/>
    </source>
</evidence>
<keyword evidence="2 5" id="KW-0812">Transmembrane</keyword>
<organism evidence="6 7">
    <name type="scientific">Emericellopsis cladophorae</name>
    <dbReference type="NCBI Taxonomy" id="2686198"/>
    <lineage>
        <taxon>Eukaryota</taxon>
        <taxon>Fungi</taxon>
        <taxon>Dikarya</taxon>
        <taxon>Ascomycota</taxon>
        <taxon>Pezizomycotina</taxon>
        <taxon>Sordariomycetes</taxon>
        <taxon>Hypocreomycetidae</taxon>
        <taxon>Hypocreales</taxon>
        <taxon>Bionectriaceae</taxon>
        <taxon>Emericellopsis</taxon>
    </lineage>
</organism>
<keyword evidence="3 5" id="KW-1133">Transmembrane helix</keyword>